<protein>
    <submittedName>
        <fullName evidence="9">Pro-kumamolisin, activation domain</fullName>
    </submittedName>
</protein>
<dbReference type="CDD" id="cd04056">
    <property type="entry name" value="Peptidases_S53"/>
    <property type="match status" value="1"/>
</dbReference>
<keyword evidence="6" id="KW-0106">Calcium</keyword>
<dbReference type="PROSITE" id="PS00138">
    <property type="entry name" value="SUBTILASE_SER"/>
    <property type="match status" value="1"/>
</dbReference>
<evidence type="ECO:0000256" key="3">
    <source>
        <dbReference type="ARBA" id="ARBA00022723"/>
    </source>
</evidence>
<dbReference type="InterPro" id="IPR030400">
    <property type="entry name" value="Sedolisin_dom"/>
</dbReference>
<dbReference type="Pfam" id="PF00082">
    <property type="entry name" value="Peptidase_S8"/>
    <property type="match status" value="1"/>
</dbReference>
<name>A0A5E8CH67_9ZZZZ</name>
<keyword evidence="7" id="KW-0865">Zymogen</keyword>
<dbReference type="PANTHER" id="PTHR14218:SF31">
    <property type="entry name" value="PEPTIDASE S53 DOMAIN-CONTAINING PROTEIN"/>
    <property type="match status" value="1"/>
</dbReference>
<dbReference type="InterPro" id="IPR015366">
    <property type="entry name" value="S53_propep"/>
</dbReference>
<dbReference type="SMART" id="SM00944">
    <property type="entry name" value="Pro-kuma_activ"/>
    <property type="match status" value="1"/>
</dbReference>
<dbReference type="GO" id="GO:0004252">
    <property type="term" value="F:serine-type endopeptidase activity"/>
    <property type="evidence" value="ECO:0007669"/>
    <property type="project" value="InterPro"/>
</dbReference>
<dbReference type="InterPro" id="IPR023828">
    <property type="entry name" value="Peptidase_S8_Ser-AS"/>
</dbReference>
<evidence type="ECO:0000256" key="4">
    <source>
        <dbReference type="ARBA" id="ARBA00022801"/>
    </source>
</evidence>
<keyword evidence="4" id="KW-0378">Hydrolase</keyword>
<feature type="domain" description="Peptidase S53" evidence="8">
    <location>
        <begin position="155"/>
        <end position="554"/>
    </location>
</feature>
<dbReference type="PROSITE" id="PS51695">
    <property type="entry name" value="SEDOLISIN"/>
    <property type="match status" value="1"/>
</dbReference>
<sequence length="555" mass="61316">MMILAMSFGIDANQITFNMALKQRNIDLLPHIVDVISNPDSPNYGEYLSIQEINSFVSPLDCDKLVIREWIEKNNMNIINDYGDAFQIEGDIINVSKAFKINIYPVKAGFQIEGKYMIPKDLTYLIDFIEGLSNKQYPRIKVNSHVKNSNVDPGYVGRESLVSLYSINSTYNIKNSSVGVIEYSGSNGFDSDGLNESEYMNGQRVNNITPNHTVGDNDGEDVESQLDVIAASLTGQGAELWYWKTDNWLYSFAIDFMNQKDVPEVISMSWGWAEDQQCSITTCTNQTSEQYVNRVNTEYMKLALRGISIAVASGDAGAPGRTSESCDPSRPMNPVFPGSSPWVTSVGATVVMKDGRLGLNRFTTPLCLEDTCSVGHDEHSINYDLTGWTAGGGFGIYGTEKTPKWQETQVKNYLKNNKLNTSNFNVNGRGYPDVTMVGHNCPVFSDGTSESVSPVDGTSCSSPYFAGVLALINDFQKSRGKPIVGFANPLLYKMSVDGVFNDITEGYNWCTEYQCCPNNNQTSNYGFKATKGWDPVSGLGSPNVAKMLAWLSKKT</sequence>
<dbReference type="GO" id="GO:0008240">
    <property type="term" value="F:tripeptidyl-peptidase activity"/>
    <property type="evidence" value="ECO:0007669"/>
    <property type="project" value="TreeGrafter"/>
</dbReference>
<evidence type="ECO:0000313" key="9">
    <source>
        <dbReference type="EMBL" id="VVU94743.1"/>
    </source>
</evidence>
<keyword evidence="3" id="KW-0479">Metal-binding</keyword>
<evidence type="ECO:0000256" key="2">
    <source>
        <dbReference type="ARBA" id="ARBA00022670"/>
    </source>
</evidence>
<proteinExistence type="predicted"/>
<dbReference type="CDD" id="cd11377">
    <property type="entry name" value="Pro-peptidase_S53"/>
    <property type="match status" value="1"/>
</dbReference>
<dbReference type="InterPro" id="IPR050819">
    <property type="entry name" value="Tripeptidyl-peptidase_I"/>
</dbReference>
<dbReference type="Gene3D" id="3.40.50.200">
    <property type="entry name" value="Peptidase S8/S53 domain"/>
    <property type="match status" value="1"/>
</dbReference>
<dbReference type="GO" id="GO:0046872">
    <property type="term" value="F:metal ion binding"/>
    <property type="evidence" value="ECO:0007669"/>
    <property type="project" value="UniProtKB-KW"/>
</dbReference>
<evidence type="ECO:0000259" key="8">
    <source>
        <dbReference type="PROSITE" id="PS51695"/>
    </source>
</evidence>
<dbReference type="SUPFAM" id="SSF52743">
    <property type="entry name" value="Subtilisin-like"/>
    <property type="match status" value="1"/>
</dbReference>
<organism evidence="9">
    <name type="scientific">seawater metagenome</name>
    <dbReference type="NCBI Taxonomy" id="1561972"/>
    <lineage>
        <taxon>unclassified sequences</taxon>
        <taxon>metagenomes</taxon>
        <taxon>ecological metagenomes</taxon>
    </lineage>
</organism>
<dbReference type="SUPFAM" id="SSF54897">
    <property type="entry name" value="Protease propeptides/inhibitors"/>
    <property type="match status" value="1"/>
</dbReference>
<evidence type="ECO:0000256" key="6">
    <source>
        <dbReference type="ARBA" id="ARBA00022837"/>
    </source>
</evidence>
<accession>A0A5E8CH67</accession>
<dbReference type="AlphaFoldDB" id="A0A5E8CH67"/>
<reference evidence="9" key="1">
    <citation type="submission" date="2019-09" db="EMBL/GenBank/DDBJ databases">
        <authorList>
            <person name="Needham M D."/>
        </authorList>
    </citation>
    <scope>NUCLEOTIDE SEQUENCE</scope>
</reference>
<dbReference type="PANTHER" id="PTHR14218">
    <property type="entry name" value="PROTEASE S8 TRIPEPTIDYL PEPTIDASE I CLN2"/>
    <property type="match status" value="1"/>
</dbReference>
<dbReference type="InterPro" id="IPR036852">
    <property type="entry name" value="Peptidase_S8/S53_dom_sf"/>
</dbReference>
<comment type="cofactor">
    <cofactor evidence="1">
        <name>Ca(2+)</name>
        <dbReference type="ChEBI" id="CHEBI:29108"/>
    </cofactor>
</comment>
<evidence type="ECO:0000256" key="7">
    <source>
        <dbReference type="ARBA" id="ARBA00023145"/>
    </source>
</evidence>
<keyword evidence="5" id="KW-0720">Serine protease</keyword>
<gene>
    <name evidence="9" type="ORF">CPAV1605_468</name>
</gene>
<dbReference type="InterPro" id="IPR000209">
    <property type="entry name" value="Peptidase_S8/S53_dom"/>
</dbReference>
<dbReference type="GO" id="GO:0006508">
    <property type="term" value="P:proteolysis"/>
    <property type="evidence" value="ECO:0007669"/>
    <property type="project" value="UniProtKB-KW"/>
</dbReference>
<evidence type="ECO:0000256" key="5">
    <source>
        <dbReference type="ARBA" id="ARBA00022825"/>
    </source>
</evidence>
<dbReference type="EMBL" id="CABVLZ010000002">
    <property type="protein sequence ID" value="VVU94743.1"/>
    <property type="molecule type" value="Genomic_DNA"/>
</dbReference>
<evidence type="ECO:0000256" key="1">
    <source>
        <dbReference type="ARBA" id="ARBA00001913"/>
    </source>
</evidence>
<dbReference type="Pfam" id="PF09286">
    <property type="entry name" value="Pro-kuma_activ"/>
    <property type="match status" value="1"/>
</dbReference>
<keyword evidence="2" id="KW-0645">Protease</keyword>